<protein>
    <submittedName>
        <fullName evidence="1">Uncharacterized protein</fullName>
    </submittedName>
</protein>
<evidence type="ECO:0000313" key="1">
    <source>
        <dbReference type="EMBL" id="KDR77905.1"/>
    </source>
</evidence>
<name>A0A067T414_GALM3</name>
<reference evidence="2" key="1">
    <citation type="journal article" date="2014" name="Proc. Natl. Acad. Sci. U.S.A.">
        <title>Extensive sampling of basidiomycete genomes demonstrates inadequacy of the white-rot/brown-rot paradigm for wood decay fungi.</title>
        <authorList>
            <person name="Riley R."/>
            <person name="Salamov A.A."/>
            <person name="Brown D.W."/>
            <person name="Nagy L.G."/>
            <person name="Floudas D."/>
            <person name="Held B.W."/>
            <person name="Levasseur A."/>
            <person name="Lombard V."/>
            <person name="Morin E."/>
            <person name="Otillar R."/>
            <person name="Lindquist E.A."/>
            <person name="Sun H."/>
            <person name="LaButti K.M."/>
            <person name="Schmutz J."/>
            <person name="Jabbour D."/>
            <person name="Luo H."/>
            <person name="Baker S.E."/>
            <person name="Pisabarro A.G."/>
            <person name="Walton J.D."/>
            <person name="Blanchette R.A."/>
            <person name="Henrissat B."/>
            <person name="Martin F."/>
            <person name="Cullen D."/>
            <person name="Hibbett D.S."/>
            <person name="Grigoriev I.V."/>
        </authorList>
    </citation>
    <scope>NUCLEOTIDE SEQUENCE [LARGE SCALE GENOMIC DNA]</scope>
    <source>
        <strain evidence="2">CBS 339.88</strain>
    </source>
</reference>
<dbReference type="HOGENOM" id="CLU_2184188_0_0_1"/>
<evidence type="ECO:0000313" key="2">
    <source>
        <dbReference type="Proteomes" id="UP000027222"/>
    </source>
</evidence>
<gene>
    <name evidence="1" type="ORF">GALMADRAFT_138075</name>
</gene>
<proteinExistence type="predicted"/>
<dbReference type="Proteomes" id="UP000027222">
    <property type="component" value="Unassembled WGS sequence"/>
</dbReference>
<keyword evidence="2" id="KW-1185">Reference proteome</keyword>
<accession>A0A067T414</accession>
<organism evidence="1 2">
    <name type="scientific">Galerina marginata (strain CBS 339.88)</name>
    <dbReference type="NCBI Taxonomy" id="685588"/>
    <lineage>
        <taxon>Eukaryota</taxon>
        <taxon>Fungi</taxon>
        <taxon>Dikarya</taxon>
        <taxon>Basidiomycota</taxon>
        <taxon>Agaricomycotina</taxon>
        <taxon>Agaricomycetes</taxon>
        <taxon>Agaricomycetidae</taxon>
        <taxon>Agaricales</taxon>
        <taxon>Agaricineae</taxon>
        <taxon>Strophariaceae</taxon>
        <taxon>Galerina</taxon>
    </lineage>
</organism>
<sequence length="109" mass="12799">MVPVSTKESIVFSGALKARLEELLPAYETFILEKNPTRIGRSPELIQWRKETTESLLDEQFFRDLIRDSSLEYEDWQNAVRRFFANYYNNLLPVLRRRESATNSHATSS</sequence>
<dbReference type="OrthoDB" id="3063186at2759"/>
<dbReference type="AlphaFoldDB" id="A0A067T414"/>
<dbReference type="EMBL" id="KL142375">
    <property type="protein sequence ID" value="KDR77905.1"/>
    <property type="molecule type" value="Genomic_DNA"/>
</dbReference>